<dbReference type="EMBL" id="BNDW01000084">
    <property type="protein sequence ID" value="GHI25649.1"/>
    <property type="molecule type" value="Genomic_DNA"/>
</dbReference>
<name>A0ABQ3PKV8_9ACTN</name>
<protein>
    <submittedName>
        <fullName evidence="3">Uncharacterized protein</fullName>
    </submittedName>
</protein>
<evidence type="ECO:0000313" key="4">
    <source>
        <dbReference type="EMBL" id="GHI25663.1"/>
    </source>
</evidence>
<feature type="compositionally biased region" description="Basic residues" evidence="1">
    <location>
        <begin position="80"/>
        <end position="90"/>
    </location>
</feature>
<keyword evidence="5" id="KW-1185">Reference proteome</keyword>
<comment type="caution">
    <text evidence="3">The sequence shown here is derived from an EMBL/GenBank/DDBJ whole genome shotgun (WGS) entry which is preliminary data.</text>
</comment>
<gene>
    <name evidence="2" type="ORF">Shyd_44920</name>
    <name evidence="3" type="ORF">Shyd_70200</name>
    <name evidence="4" type="ORF">Shyd_70340</name>
</gene>
<evidence type="ECO:0000313" key="2">
    <source>
        <dbReference type="EMBL" id="GHI23121.1"/>
    </source>
</evidence>
<evidence type="ECO:0000313" key="3">
    <source>
        <dbReference type="EMBL" id="GHI25649.1"/>
    </source>
</evidence>
<dbReference type="EMBL" id="BNDW01000035">
    <property type="protein sequence ID" value="GHI23121.1"/>
    <property type="molecule type" value="Genomic_DNA"/>
</dbReference>
<evidence type="ECO:0000256" key="1">
    <source>
        <dbReference type="SAM" id="MobiDB-lite"/>
    </source>
</evidence>
<dbReference type="Proteomes" id="UP001052739">
    <property type="component" value="Unassembled WGS sequence"/>
</dbReference>
<evidence type="ECO:0000313" key="5">
    <source>
        <dbReference type="Proteomes" id="UP001052739"/>
    </source>
</evidence>
<reference evidence="3" key="1">
    <citation type="submission" date="2024-05" db="EMBL/GenBank/DDBJ databases">
        <title>Whole genome shotgun sequence of Streptomyces hydrogenans NBRC 13475.</title>
        <authorList>
            <person name="Komaki H."/>
            <person name="Tamura T."/>
        </authorList>
    </citation>
    <scope>NUCLEOTIDE SEQUENCE</scope>
    <source>
        <strain evidence="3">NBRC 13475</strain>
    </source>
</reference>
<dbReference type="EMBL" id="BNDW01000084">
    <property type="protein sequence ID" value="GHI25663.1"/>
    <property type="molecule type" value="Genomic_DNA"/>
</dbReference>
<proteinExistence type="predicted"/>
<feature type="region of interest" description="Disordered" evidence="1">
    <location>
        <begin position="80"/>
        <end position="113"/>
    </location>
</feature>
<accession>A0ABQ3PKV8</accession>
<organism evidence="3 5">
    <name type="scientific">Streptomyces hydrogenans</name>
    <dbReference type="NCBI Taxonomy" id="1873719"/>
    <lineage>
        <taxon>Bacteria</taxon>
        <taxon>Bacillati</taxon>
        <taxon>Actinomycetota</taxon>
        <taxon>Actinomycetes</taxon>
        <taxon>Kitasatosporales</taxon>
        <taxon>Streptomycetaceae</taxon>
        <taxon>Streptomyces</taxon>
    </lineage>
</organism>
<sequence length="113" mass="11776">MVLRTTWHGCGTVLAGLSVPLDSVYLRAVGFRGVQLCSAAASLALSGGGPVQARDPTDGQAPPMAKSALPALAARKRSWSVRTRQRLRRARASEASAQVSGLRAAGQVSLVHE</sequence>